<dbReference type="SUPFAM" id="SSF54768">
    <property type="entry name" value="dsRNA-binding domain-like"/>
    <property type="match status" value="1"/>
</dbReference>
<dbReference type="InterPro" id="IPR051740">
    <property type="entry name" value="DRBM-containing_protein"/>
</dbReference>
<dbReference type="InterPro" id="IPR014720">
    <property type="entry name" value="dsRBD_dom"/>
</dbReference>
<dbReference type="GO" id="GO:0003725">
    <property type="term" value="F:double-stranded RNA binding"/>
    <property type="evidence" value="ECO:0007669"/>
    <property type="project" value="TreeGrafter"/>
</dbReference>
<reference evidence="4" key="1">
    <citation type="submission" date="2021-02" db="EMBL/GenBank/DDBJ databases">
        <authorList>
            <person name="Nowell W R."/>
        </authorList>
    </citation>
    <scope>NUCLEOTIDE SEQUENCE</scope>
</reference>
<dbReference type="EMBL" id="CAJNRE010006775">
    <property type="protein sequence ID" value="CAF2058850.1"/>
    <property type="molecule type" value="Genomic_DNA"/>
</dbReference>
<dbReference type="GO" id="GO:0008298">
    <property type="term" value="P:intracellular mRNA localization"/>
    <property type="evidence" value="ECO:0007669"/>
    <property type="project" value="TreeGrafter"/>
</dbReference>
<comment type="caution">
    <text evidence="4">The sequence shown here is derived from an EMBL/GenBank/DDBJ whole genome shotgun (WGS) entry which is preliminary data.</text>
</comment>
<dbReference type="Pfam" id="PF00035">
    <property type="entry name" value="dsrm"/>
    <property type="match status" value="1"/>
</dbReference>
<accession>A0A816Q918</accession>
<dbReference type="GO" id="GO:0043025">
    <property type="term" value="C:neuronal cell body"/>
    <property type="evidence" value="ECO:0007669"/>
    <property type="project" value="TreeGrafter"/>
</dbReference>
<feature type="region of interest" description="Disordered" evidence="2">
    <location>
        <begin position="191"/>
        <end position="225"/>
    </location>
</feature>
<dbReference type="PROSITE" id="PS00028">
    <property type="entry name" value="ZINC_FINGER_C2H2_1"/>
    <property type="match status" value="1"/>
</dbReference>
<dbReference type="GO" id="GO:0035418">
    <property type="term" value="P:protein localization to synapse"/>
    <property type="evidence" value="ECO:0007669"/>
    <property type="project" value="TreeGrafter"/>
</dbReference>
<evidence type="ECO:0000256" key="1">
    <source>
        <dbReference type="PROSITE-ProRule" id="PRU00266"/>
    </source>
</evidence>
<dbReference type="GO" id="GO:0007281">
    <property type="term" value="P:germ cell development"/>
    <property type="evidence" value="ECO:0007669"/>
    <property type="project" value="TreeGrafter"/>
</dbReference>
<dbReference type="GO" id="GO:0010494">
    <property type="term" value="C:cytoplasmic stress granule"/>
    <property type="evidence" value="ECO:0007669"/>
    <property type="project" value="TreeGrafter"/>
</dbReference>
<dbReference type="PANTHER" id="PTHR46054">
    <property type="entry name" value="MATERNAL EFFECT PROTEIN STAUFEN"/>
    <property type="match status" value="1"/>
</dbReference>
<evidence type="ECO:0000259" key="3">
    <source>
        <dbReference type="PROSITE" id="PS50137"/>
    </source>
</evidence>
<feature type="compositionally biased region" description="Basic residues" evidence="2">
    <location>
        <begin position="196"/>
        <end position="206"/>
    </location>
</feature>
<dbReference type="PANTHER" id="PTHR46054:SF3">
    <property type="entry name" value="MATERNAL EFFECT PROTEIN STAUFEN"/>
    <property type="match status" value="1"/>
</dbReference>
<dbReference type="Proteomes" id="UP000663824">
    <property type="component" value="Unassembled WGS sequence"/>
</dbReference>
<feature type="domain" description="DRBM" evidence="3">
    <location>
        <begin position="142"/>
        <end position="192"/>
    </location>
</feature>
<organism evidence="4 5">
    <name type="scientific">Rotaria magnacalcarata</name>
    <dbReference type="NCBI Taxonomy" id="392030"/>
    <lineage>
        <taxon>Eukaryota</taxon>
        <taxon>Metazoa</taxon>
        <taxon>Spiralia</taxon>
        <taxon>Gnathifera</taxon>
        <taxon>Rotifera</taxon>
        <taxon>Eurotatoria</taxon>
        <taxon>Bdelloidea</taxon>
        <taxon>Philodinida</taxon>
        <taxon>Philodinidae</taxon>
        <taxon>Rotaria</taxon>
    </lineage>
</organism>
<dbReference type="GO" id="GO:0098964">
    <property type="term" value="P:anterograde dendritic transport of messenger ribonucleoprotein complex"/>
    <property type="evidence" value="ECO:0007669"/>
    <property type="project" value="TreeGrafter"/>
</dbReference>
<feature type="region of interest" description="Disordered" evidence="2">
    <location>
        <begin position="98"/>
        <end position="136"/>
    </location>
</feature>
<dbReference type="AlphaFoldDB" id="A0A816Q918"/>
<evidence type="ECO:0000313" key="4">
    <source>
        <dbReference type="EMBL" id="CAF2058850.1"/>
    </source>
</evidence>
<feature type="compositionally biased region" description="Polar residues" evidence="2">
    <location>
        <begin position="111"/>
        <end position="136"/>
    </location>
</feature>
<gene>
    <name evidence="4" type="ORF">MBJ925_LOCUS14512</name>
</gene>
<keyword evidence="1" id="KW-0694">RNA-binding</keyword>
<evidence type="ECO:0000256" key="2">
    <source>
        <dbReference type="SAM" id="MobiDB-lite"/>
    </source>
</evidence>
<dbReference type="GO" id="GO:0005886">
    <property type="term" value="C:plasma membrane"/>
    <property type="evidence" value="ECO:0007669"/>
    <property type="project" value="TreeGrafter"/>
</dbReference>
<dbReference type="Gene3D" id="3.30.160.20">
    <property type="match status" value="1"/>
</dbReference>
<protein>
    <recommendedName>
        <fullName evidence="3">DRBM domain-containing protein</fullName>
    </recommendedName>
</protein>
<dbReference type="GO" id="GO:0032839">
    <property type="term" value="C:dendrite cytoplasm"/>
    <property type="evidence" value="ECO:0007669"/>
    <property type="project" value="GOC"/>
</dbReference>
<dbReference type="GO" id="GO:0003729">
    <property type="term" value="F:mRNA binding"/>
    <property type="evidence" value="ECO:0007669"/>
    <property type="project" value="TreeGrafter"/>
</dbReference>
<dbReference type="PROSITE" id="PS50137">
    <property type="entry name" value="DS_RBD"/>
    <property type="match status" value="1"/>
</dbReference>
<evidence type="ECO:0000313" key="5">
    <source>
        <dbReference type="Proteomes" id="UP000663824"/>
    </source>
</evidence>
<dbReference type="InterPro" id="IPR013087">
    <property type="entry name" value="Znf_C2H2_type"/>
</dbReference>
<sequence>MNNNENFNNSRTQAAFMFNRLIMCNQRFPLTEPSYINQTNPYYQSKNRLYNRRTLHQSKSWQSCRAEKRKQENFTCDTCGVEVNPMCTMDVHNREQKHMKKIKVNTDERTSQISSNVDSDKQPTVSSSSEGQPTRYNEVTSTYGLISETSPGHCKKFEVRLTVANETYTGMGTSIKQAQQSAAELTLATTTLKKPEKSRHKSKSSRTTRIEKVPSNDPQEDLPQQPVPVEINQQQINPIDENTFEILLNTKHD</sequence>
<proteinExistence type="predicted"/>
<name>A0A816Q918_9BILA</name>